<protein>
    <recommendedName>
        <fullName evidence="4">Growth arrest-specific protein 1</fullName>
    </recommendedName>
</protein>
<organism evidence="2 3">
    <name type="scientific">Paralvinella palmiformis</name>
    <dbReference type="NCBI Taxonomy" id="53620"/>
    <lineage>
        <taxon>Eukaryota</taxon>
        <taxon>Metazoa</taxon>
        <taxon>Spiralia</taxon>
        <taxon>Lophotrochozoa</taxon>
        <taxon>Annelida</taxon>
        <taxon>Polychaeta</taxon>
        <taxon>Sedentaria</taxon>
        <taxon>Canalipalpata</taxon>
        <taxon>Terebellida</taxon>
        <taxon>Terebelliformia</taxon>
        <taxon>Alvinellidae</taxon>
        <taxon>Paralvinella</taxon>
    </lineage>
</organism>
<dbReference type="EMBL" id="JAODUP010000147">
    <property type="protein sequence ID" value="KAK2159750.1"/>
    <property type="molecule type" value="Genomic_DNA"/>
</dbReference>
<feature type="region of interest" description="Disordered" evidence="1">
    <location>
        <begin position="324"/>
        <end position="346"/>
    </location>
</feature>
<evidence type="ECO:0000313" key="3">
    <source>
        <dbReference type="Proteomes" id="UP001208570"/>
    </source>
</evidence>
<reference evidence="2" key="1">
    <citation type="journal article" date="2023" name="Mol. Biol. Evol.">
        <title>Third-Generation Sequencing Reveals the Adaptive Role of the Epigenome in Three Deep-Sea Polychaetes.</title>
        <authorList>
            <person name="Perez M."/>
            <person name="Aroh O."/>
            <person name="Sun Y."/>
            <person name="Lan Y."/>
            <person name="Juniper S.K."/>
            <person name="Young C.R."/>
            <person name="Angers B."/>
            <person name="Qian P.Y."/>
        </authorList>
    </citation>
    <scope>NUCLEOTIDE SEQUENCE</scope>
    <source>
        <strain evidence="2">P08H-3</strain>
    </source>
</reference>
<comment type="caution">
    <text evidence="2">The sequence shown here is derived from an EMBL/GenBank/DDBJ whole genome shotgun (WGS) entry which is preliminary data.</text>
</comment>
<dbReference type="InterPro" id="IPR039596">
    <property type="entry name" value="GAS1"/>
</dbReference>
<keyword evidence="3" id="KW-1185">Reference proteome</keyword>
<sequence>MVRLGINALSQHGHYVSVCLTYLDARLGYNSVATPTYRSRGGRSRVVATEQLLVDSCAWTATSRAGPPSMFLRMTSPGAATRSSTSATPKPNGHSLVYRSLISILMLILAVMDVASARGRGNGNGRVKLCSEVHNRCFGRDGCKFALENYFLHCMDLSDAPPTRCSHRCKMALIMLLSSEEHDGPNAFRECDCQGEEFCLQQKERIAVCQEDVQMWLDAISDPRVPISCSLATMVCSADSTCLMAIDYYEDHCKRLQDANNPRCTSRCNNSLNILYRQDKAEKLQTCYCDGTEGYNCTALKRNMQELCFRGSSTPRIRHPVEHDHTRRTGARGHTTPPLVDFGGVGNDDDELDTSSLDNSIEQDFRALGSSSLHNSAYTIHSNACASHWLNHRQSTQLTLTVTVLLYLLTDR</sequence>
<dbReference type="PANTHER" id="PTHR16840:SF3">
    <property type="entry name" value="GROWTH ARREST-SPECIFIC PROTEIN 1"/>
    <property type="match status" value="1"/>
</dbReference>
<dbReference type="GO" id="GO:0051726">
    <property type="term" value="P:regulation of cell cycle"/>
    <property type="evidence" value="ECO:0007669"/>
    <property type="project" value="InterPro"/>
</dbReference>
<dbReference type="Proteomes" id="UP001208570">
    <property type="component" value="Unassembled WGS sequence"/>
</dbReference>
<name>A0AAD9JX18_9ANNE</name>
<proteinExistence type="predicted"/>
<evidence type="ECO:0000256" key="1">
    <source>
        <dbReference type="SAM" id="MobiDB-lite"/>
    </source>
</evidence>
<dbReference type="PANTHER" id="PTHR16840">
    <property type="entry name" value="GROWTH ARREST-SPECIFIC PROTEIN 1"/>
    <property type="match status" value="1"/>
</dbReference>
<evidence type="ECO:0000313" key="2">
    <source>
        <dbReference type="EMBL" id="KAK2159750.1"/>
    </source>
</evidence>
<evidence type="ECO:0008006" key="4">
    <source>
        <dbReference type="Google" id="ProtNLM"/>
    </source>
</evidence>
<gene>
    <name evidence="2" type="ORF">LSH36_147g07011</name>
</gene>
<dbReference type="AlphaFoldDB" id="A0AAD9JX18"/>
<accession>A0AAD9JX18</accession>